<dbReference type="EMBL" id="DTGT01000317">
    <property type="protein sequence ID" value="HGH61598.1"/>
    <property type="molecule type" value="Genomic_DNA"/>
</dbReference>
<dbReference type="PANTHER" id="PTHR30469">
    <property type="entry name" value="MULTIDRUG RESISTANCE PROTEIN MDTA"/>
    <property type="match status" value="1"/>
</dbReference>
<evidence type="ECO:0000313" key="7">
    <source>
        <dbReference type="EMBL" id="HGH61598.1"/>
    </source>
</evidence>
<evidence type="ECO:0000259" key="4">
    <source>
        <dbReference type="Pfam" id="PF25917"/>
    </source>
</evidence>
<evidence type="ECO:0000259" key="5">
    <source>
        <dbReference type="Pfam" id="PF25954"/>
    </source>
</evidence>
<comment type="similarity">
    <text evidence="2">Belongs to the membrane fusion protein (MFP) (TC 8.A.1) family.</text>
</comment>
<dbReference type="GO" id="GO:1990281">
    <property type="term" value="C:efflux pump complex"/>
    <property type="evidence" value="ECO:0007669"/>
    <property type="project" value="TreeGrafter"/>
</dbReference>
<dbReference type="InterPro" id="IPR058625">
    <property type="entry name" value="MdtA-like_BSH"/>
</dbReference>
<comment type="caution">
    <text evidence="7">The sequence shown here is derived from an EMBL/GenBank/DDBJ whole genome shotgun (WGS) entry which is preliminary data.</text>
</comment>
<dbReference type="NCBIfam" id="TIGR01730">
    <property type="entry name" value="RND_mfp"/>
    <property type="match status" value="1"/>
</dbReference>
<comment type="subcellular location">
    <subcellularLocation>
        <location evidence="1">Cell envelope</location>
    </subcellularLocation>
</comment>
<gene>
    <name evidence="7" type="ORF">ENV54_09900</name>
</gene>
<evidence type="ECO:0000256" key="2">
    <source>
        <dbReference type="ARBA" id="ARBA00009477"/>
    </source>
</evidence>
<dbReference type="Pfam" id="PF25967">
    <property type="entry name" value="RND-MFP_C"/>
    <property type="match status" value="1"/>
</dbReference>
<protein>
    <submittedName>
        <fullName evidence="7">Efflux RND transporter periplasmic adaptor subunit</fullName>
    </submittedName>
</protein>
<accession>A0A7C4ASI0</accession>
<dbReference type="Gene3D" id="1.10.287.470">
    <property type="entry name" value="Helix hairpin bin"/>
    <property type="match status" value="1"/>
</dbReference>
<reference evidence="7" key="1">
    <citation type="journal article" date="2020" name="mSystems">
        <title>Genome- and Community-Level Interaction Insights into Carbon Utilization and Element Cycling Functions of Hydrothermarchaeota in Hydrothermal Sediment.</title>
        <authorList>
            <person name="Zhou Z."/>
            <person name="Liu Y."/>
            <person name="Xu W."/>
            <person name="Pan J."/>
            <person name="Luo Z.H."/>
            <person name="Li M."/>
        </authorList>
    </citation>
    <scope>NUCLEOTIDE SEQUENCE [LARGE SCALE GENOMIC DNA]</scope>
    <source>
        <strain evidence="7">SpSt-769</strain>
    </source>
</reference>
<feature type="domain" description="Multidrug resistance protein MdtA-like barrel-sandwich hybrid" evidence="4">
    <location>
        <begin position="59"/>
        <end position="192"/>
    </location>
</feature>
<dbReference type="Gene3D" id="2.40.30.170">
    <property type="match status" value="1"/>
</dbReference>
<dbReference type="PROSITE" id="PS51257">
    <property type="entry name" value="PROKAR_LIPOPROTEIN"/>
    <property type="match status" value="1"/>
</dbReference>
<dbReference type="SUPFAM" id="SSF111369">
    <property type="entry name" value="HlyD-like secretion proteins"/>
    <property type="match status" value="1"/>
</dbReference>
<evidence type="ECO:0000259" key="6">
    <source>
        <dbReference type="Pfam" id="PF25967"/>
    </source>
</evidence>
<dbReference type="GO" id="GO:0015562">
    <property type="term" value="F:efflux transmembrane transporter activity"/>
    <property type="evidence" value="ECO:0007669"/>
    <property type="project" value="TreeGrafter"/>
</dbReference>
<name>A0A7C4ASI0_9BACT</name>
<dbReference type="InterPro" id="IPR006143">
    <property type="entry name" value="RND_pump_MFP"/>
</dbReference>
<keyword evidence="3" id="KW-0813">Transport</keyword>
<proteinExistence type="inferred from homology"/>
<dbReference type="Pfam" id="PF25917">
    <property type="entry name" value="BSH_RND"/>
    <property type="match status" value="1"/>
</dbReference>
<sequence length="366" mass="40002">MILRISSVFLVILLLVGCGSKKDSKLAPPAIKVGAYEAQKGDLEQALDVSGTLKFQANTTVAAEVSAQIESIDVADGQFVEAGDVLLTFDEAKIRQTASEAAANLQRDEALLTFHKAEWEKNKALHESGSISQTQYDQKLSAYQTALAQVEADKALLAKALEDQAKTKVKAPISGVVSKRYVEKGDWVSPGGRLFQISEFSRIYLEAFITDVDLGKLPLKKIRETGLTCTLTIDSYPGAQYSGTLSYVQPTANDMRLFEIRIYLANPDMNLLQGMVGRARIVYAVTPDVLRIPLRALLDELRNHSPNRVVVVDAEQKARLTTIRVGLQNQEFAEVIEGLKPGDKVVTVGKEVLSEGQPLQVVASKE</sequence>
<feature type="domain" description="CusB-like beta-barrel" evidence="5">
    <location>
        <begin position="225"/>
        <end position="281"/>
    </location>
</feature>
<dbReference type="Pfam" id="PF25954">
    <property type="entry name" value="Beta-barrel_RND_2"/>
    <property type="match status" value="1"/>
</dbReference>
<dbReference type="InterPro" id="IPR058627">
    <property type="entry name" value="MdtA-like_C"/>
</dbReference>
<dbReference type="InterPro" id="IPR058792">
    <property type="entry name" value="Beta-barrel_RND_2"/>
</dbReference>
<dbReference type="Gene3D" id="2.40.420.20">
    <property type="match status" value="1"/>
</dbReference>
<evidence type="ECO:0000256" key="3">
    <source>
        <dbReference type="ARBA" id="ARBA00022448"/>
    </source>
</evidence>
<evidence type="ECO:0000256" key="1">
    <source>
        <dbReference type="ARBA" id="ARBA00004196"/>
    </source>
</evidence>
<organism evidence="7">
    <name type="scientific">Desulfomonile tiedjei</name>
    <dbReference type="NCBI Taxonomy" id="2358"/>
    <lineage>
        <taxon>Bacteria</taxon>
        <taxon>Pseudomonadati</taxon>
        <taxon>Thermodesulfobacteriota</taxon>
        <taxon>Desulfomonilia</taxon>
        <taxon>Desulfomonilales</taxon>
        <taxon>Desulfomonilaceae</taxon>
        <taxon>Desulfomonile</taxon>
    </lineage>
</organism>
<feature type="domain" description="Multidrug resistance protein MdtA-like C-terminal permuted SH3" evidence="6">
    <location>
        <begin position="289"/>
        <end position="349"/>
    </location>
</feature>
<dbReference type="AlphaFoldDB" id="A0A7C4ASI0"/>
<dbReference type="Gene3D" id="2.40.50.100">
    <property type="match status" value="1"/>
</dbReference>